<evidence type="ECO:0000256" key="5">
    <source>
        <dbReference type="SAM" id="SignalP"/>
    </source>
</evidence>
<evidence type="ECO:0000256" key="4">
    <source>
        <dbReference type="SAM" id="MobiDB-lite"/>
    </source>
</evidence>
<keyword evidence="7" id="KW-1185">Reference proteome</keyword>
<keyword evidence="2 3" id="KW-0040">ANK repeat</keyword>
<gene>
    <name evidence="6" type="ORF">GCM10009668_23260</name>
</gene>
<dbReference type="Pfam" id="PF00023">
    <property type="entry name" value="Ank"/>
    <property type="match status" value="1"/>
</dbReference>
<evidence type="ECO:0000313" key="7">
    <source>
        <dbReference type="Proteomes" id="UP001501581"/>
    </source>
</evidence>
<evidence type="ECO:0000256" key="3">
    <source>
        <dbReference type="PROSITE-ProRule" id="PRU00023"/>
    </source>
</evidence>
<keyword evidence="5" id="KW-0732">Signal</keyword>
<name>A0ABN1TUM6_9ACTN</name>
<dbReference type="PROSITE" id="PS51257">
    <property type="entry name" value="PROKAR_LIPOPROTEIN"/>
    <property type="match status" value="1"/>
</dbReference>
<feature type="signal peptide" evidence="5">
    <location>
        <begin position="1"/>
        <end position="19"/>
    </location>
</feature>
<reference evidence="6 7" key="1">
    <citation type="journal article" date="2019" name="Int. J. Syst. Evol. Microbiol.">
        <title>The Global Catalogue of Microorganisms (GCM) 10K type strain sequencing project: providing services to taxonomists for standard genome sequencing and annotation.</title>
        <authorList>
            <consortium name="The Broad Institute Genomics Platform"/>
            <consortium name="The Broad Institute Genome Sequencing Center for Infectious Disease"/>
            <person name="Wu L."/>
            <person name="Ma J."/>
        </authorList>
    </citation>
    <scope>NUCLEOTIDE SEQUENCE [LARGE SCALE GENOMIC DNA]</scope>
    <source>
        <strain evidence="6 7">JCM 13008</strain>
    </source>
</reference>
<dbReference type="EMBL" id="BAAALG010000009">
    <property type="protein sequence ID" value="GAA1103698.1"/>
    <property type="molecule type" value="Genomic_DNA"/>
</dbReference>
<keyword evidence="1" id="KW-0677">Repeat</keyword>
<dbReference type="PROSITE" id="PS50297">
    <property type="entry name" value="ANK_REP_REGION"/>
    <property type="match status" value="2"/>
</dbReference>
<organism evidence="6 7">
    <name type="scientific">Nocardioides dubius</name>
    <dbReference type="NCBI Taxonomy" id="317019"/>
    <lineage>
        <taxon>Bacteria</taxon>
        <taxon>Bacillati</taxon>
        <taxon>Actinomycetota</taxon>
        <taxon>Actinomycetes</taxon>
        <taxon>Propionibacteriales</taxon>
        <taxon>Nocardioidaceae</taxon>
        <taxon>Nocardioides</taxon>
    </lineage>
</organism>
<dbReference type="InterPro" id="IPR002110">
    <property type="entry name" value="Ankyrin_rpt"/>
</dbReference>
<evidence type="ECO:0000313" key="6">
    <source>
        <dbReference type="EMBL" id="GAA1103698.1"/>
    </source>
</evidence>
<dbReference type="RefSeq" id="WP_343994541.1">
    <property type="nucleotide sequence ID" value="NZ_BAAALG010000009.1"/>
</dbReference>
<feature type="repeat" description="ANK" evidence="3">
    <location>
        <begin position="99"/>
        <end position="131"/>
    </location>
</feature>
<dbReference type="Gene3D" id="1.25.40.20">
    <property type="entry name" value="Ankyrin repeat-containing domain"/>
    <property type="match status" value="3"/>
</dbReference>
<accession>A0ABN1TUM6</accession>
<feature type="repeat" description="ANK" evidence="3">
    <location>
        <begin position="367"/>
        <end position="404"/>
    </location>
</feature>
<feature type="region of interest" description="Disordered" evidence="4">
    <location>
        <begin position="22"/>
        <end position="62"/>
    </location>
</feature>
<sequence>MKRLLIAALPLALVLTGCAGGGAQDDAAPQRPTPDSAPASEPDDDASAGESPSAAPSSRTPLSQATLDARLRDAAWADDVARARRLIRQGADVNAKDETEQSAYLVATSEGYLDLLRLTLRNGARVDALDSWNGTGLIRAAERGHGLVVGELLRAGIDRDHVNRIGYQAIHEAVWLGKDDASYATTLRALVAGGVELDRVSPSAGLTPMQMARTRGYRGLERILTTVTTAKPPADPSSALLRAAERGDADAVAVALRAGADIEARDGNRRTALLLASTFDHVAVARLLVAMGADPDALDDRHDTPWLVTGVTGSVPMLEALLPANPDLTIVNRYGGLSPIPAGERGHVDYIRRVVRTDVDLDHVNNLGWTAMLEAVILGDGSADYVEIVRLLLAAGADPSIGDHDGVTALQHAERRGFEAIAALLRG</sequence>
<comment type="caution">
    <text evidence="6">The sequence shown here is derived from an EMBL/GenBank/DDBJ whole genome shotgun (WGS) entry which is preliminary data.</text>
</comment>
<evidence type="ECO:0008006" key="8">
    <source>
        <dbReference type="Google" id="ProtNLM"/>
    </source>
</evidence>
<feature type="chain" id="PRO_5047198311" description="Ankyrin repeat domain-containing protein" evidence="5">
    <location>
        <begin position="20"/>
        <end position="427"/>
    </location>
</feature>
<evidence type="ECO:0000256" key="2">
    <source>
        <dbReference type="ARBA" id="ARBA00023043"/>
    </source>
</evidence>
<dbReference type="PROSITE" id="PS50088">
    <property type="entry name" value="ANK_REPEAT"/>
    <property type="match status" value="4"/>
</dbReference>
<dbReference type="Pfam" id="PF12796">
    <property type="entry name" value="Ank_2"/>
    <property type="match status" value="1"/>
</dbReference>
<feature type="repeat" description="ANK" evidence="3">
    <location>
        <begin position="268"/>
        <end position="300"/>
    </location>
</feature>
<evidence type="ECO:0000256" key="1">
    <source>
        <dbReference type="ARBA" id="ARBA00022737"/>
    </source>
</evidence>
<feature type="compositionally biased region" description="Low complexity" evidence="4">
    <location>
        <begin position="48"/>
        <end position="58"/>
    </location>
</feature>
<dbReference type="SMART" id="SM00248">
    <property type="entry name" value="ANK"/>
    <property type="match status" value="7"/>
</dbReference>
<dbReference type="Proteomes" id="UP001501581">
    <property type="component" value="Unassembled WGS sequence"/>
</dbReference>
<dbReference type="PANTHER" id="PTHR24171">
    <property type="entry name" value="ANKYRIN REPEAT DOMAIN-CONTAINING PROTEIN 39-RELATED"/>
    <property type="match status" value="1"/>
</dbReference>
<protein>
    <recommendedName>
        <fullName evidence="8">Ankyrin repeat domain-containing protein</fullName>
    </recommendedName>
</protein>
<proteinExistence type="predicted"/>
<feature type="repeat" description="ANK" evidence="3">
    <location>
        <begin position="235"/>
        <end position="267"/>
    </location>
</feature>
<dbReference type="SUPFAM" id="SSF48403">
    <property type="entry name" value="Ankyrin repeat"/>
    <property type="match status" value="1"/>
</dbReference>
<dbReference type="InterPro" id="IPR036770">
    <property type="entry name" value="Ankyrin_rpt-contain_sf"/>
</dbReference>